<dbReference type="Proteomes" id="UP000192611">
    <property type="component" value="Unassembled WGS sequence"/>
</dbReference>
<protein>
    <recommendedName>
        <fullName evidence="4">Outer membrane protein beta-barrel domain-containing protein</fullName>
    </recommendedName>
</protein>
<evidence type="ECO:0000256" key="3">
    <source>
        <dbReference type="SAM" id="SignalP"/>
    </source>
</evidence>
<dbReference type="InterPro" id="IPR011250">
    <property type="entry name" value="OMP/PagP_B-barrel"/>
</dbReference>
<keyword evidence="2" id="KW-0812">Transmembrane</keyword>
<reference evidence="6" key="1">
    <citation type="submission" date="2017-03" db="EMBL/GenBank/DDBJ databases">
        <title>Novel pathways for hydrocarbon cycling and metabolic interdependencies in hydrothermal sediment communities.</title>
        <authorList>
            <person name="Dombrowski N."/>
            <person name="Seitz K."/>
            <person name="Teske A."/>
            <person name="Baker B."/>
        </authorList>
    </citation>
    <scope>NUCLEOTIDE SEQUENCE [LARGE SCALE GENOMIC DNA]</scope>
</reference>
<dbReference type="AlphaFoldDB" id="A0A1W9S2P6"/>
<keyword evidence="2" id="KW-1133">Transmembrane helix</keyword>
<evidence type="ECO:0000256" key="2">
    <source>
        <dbReference type="SAM" id="Phobius"/>
    </source>
</evidence>
<organism evidence="5 6">
    <name type="scientific">Candidatus Coatesbacteria bacterium 4484_99</name>
    <dbReference type="NCBI Taxonomy" id="1970774"/>
    <lineage>
        <taxon>Bacteria</taxon>
        <taxon>Candidatus Coatesiibacteriota</taxon>
    </lineage>
</organism>
<dbReference type="SUPFAM" id="SSF56925">
    <property type="entry name" value="OMPA-like"/>
    <property type="match status" value="1"/>
</dbReference>
<evidence type="ECO:0000259" key="4">
    <source>
        <dbReference type="Pfam" id="PF13505"/>
    </source>
</evidence>
<feature type="domain" description="Outer membrane protein beta-barrel" evidence="4">
    <location>
        <begin position="10"/>
        <end position="199"/>
    </location>
</feature>
<evidence type="ECO:0000256" key="1">
    <source>
        <dbReference type="ARBA" id="ARBA00022729"/>
    </source>
</evidence>
<gene>
    <name evidence="5" type="ORF">B6D57_00970</name>
</gene>
<keyword evidence="2" id="KW-0472">Membrane</keyword>
<proteinExistence type="predicted"/>
<feature type="chain" id="PRO_5013230317" description="Outer membrane protein beta-barrel domain-containing protein" evidence="3">
    <location>
        <begin position="23"/>
        <end position="200"/>
    </location>
</feature>
<dbReference type="Pfam" id="PF13505">
    <property type="entry name" value="OMP_b-brl"/>
    <property type="match status" value="1"/>
</dbReference>
<dbReference type="Gene3D" id="2.40.160.20">
    <property type="match status" value="1"/>
</dbReference>
<keyword evidence="1 3" id="KW-0732">Signal</keyword>
<sequence>MRKLIVAIAAVGLIGSFSASYAISVGAGGGWMMGMGVSNFDYKIGVMNFGGGVCIGVIPMLSIEGGFDYHVKYLNKETEEEGIVTMPEDAMKTSMMVFGGGARINFIPEGSFRPYAGGGVNYYMMKTKDNKEDEDPVIADTDDNNVGIYFGGGVNYFINEALAIHIPVKLHYILVSAEDDEEVDKPLIMTFGAGIEYYFM</sequence>
<evidence type="ECO:0000313" key="5">
    <source>
        <dbReference type="EMBL" id="OQX91084.1"/>
    </source>
</evidence>
<evidence type="ECO:0000313" key="6">
    <source>
        <dbReference type="Proteomes" id="UP000192611"/>
    </source>
</evidence>
<feature type="signal peptide" evidence="3">
    <location>
        <begin position="1"/>
        <end position="22"/>
    </location>
</feature>
<dbReference type="EMBL" id="NATQ01000012">
    <property type="protein sequence ID" value="OQX91084.1"/>
    <property type="molecule type" value="Genomic_DNA"/>
</dbReference>
<comment type="caution">
    <text evidence="5">The sequence shown here is derived from an EMBL/GenBank/DDBJ whole genome shotgun (WGS) entry which is preliminary data.</text>
</comment>
<accession>A0A1W9S2P6</accession>
<dbReference type="InterPro" id="IPR027385">
    <property type="entry name" value="Beta-barrel_OMP"/>
</dbReference>
<feature type="transmembrane region" description="Helical" evidence="2">
    <location>
        <begin position="46"/>
        <end position="67"/>
    </location>
</feature>
<name>A0A1W9S2P6_9BACT</name>